<dbReference type="GO" id="GO:0033754">
    <property type="term" value="F:indoleamine 2,3-dioxygenase activity"/>
    <property type="evidence" value="ECO:0007669"/>
    <property type="project" value="UniProtKB-EC"/>
</dbReference>
<keyword evidence="4" id="KW-0560">Oxidoreductase</keyword>
<dbReference type="GO" id="GO:0005737">
    <property type="term" value="C:cytoplasm"/>
    <property type="evidence" value="ECO:0007669"/>
    <property type="project" value="TreeGrafter"/>
</dbReference>
<dbReference type="InParanoid" id="A0A2J6SGW4"/>
<evidence type="ECO:0000256" key="4">
    <source>
        <dbReference type="RuleBase" id="RU369119"/>
    </source>
</evidence>
<accession>A0A2J6SGW4</accession>
<dbReference type="Gene3D" id="1.20.58.480">
    <property type="match status" value="1"/>
</dbReference>
<evidence type="ECO:0000256" key="1">
    <source>
        <dbReference type="ARBA" id="ARBA00007119"/>
    </source>
</evidence>
<comment type="similarity">
    <text evidence="1 4">Belongs to the indoleamine 2,3-dioxygenase family.</text>
</comment>
<dbReference type="InterPro" id="IPR000898">
    <property type="entry name" value="Indolamine_dOase"/>
</dbReference>
<dbReference type="GO" id="GO:0046872">
    <property type="term" value="F:metal ion binding"/>
    <property type="evidence" value="ECO:0007669"/>
    <property type="project" value="UniProtKB-UniRule"/>
</dbReference>
<evidence type="ECO:0000256" key="2">
    <source>
        <dbReference type="ARBA" id="ARBA00022723"/>
    </source>
</evidence>
<gene>
    <name evidence="5" type="ORF">K444DRAFT_711293</name>
</gene>
<reference evidence="5 6" key="1">
    <citation type="submission" date="2016-04" db="EMBL/GenBank/DDBJ databases">
        <title>A degradative enzymes factory behind the ericoid mycorrhizal symbiosis.</title>
        <authorList>
            <consortium name="DOE Joint Genome Institute"/>
            <person name="Martino E."/>
            <person name="Morin E."/>
            <person name="Grelet G."/>
            <person name="Kuo A."/>
            <person name="Kohler A."/>
            <person name="Daghino S."/>
            <person name="Barry K."/>
            <person name="Choi C."/>
            <person name="Cichocki N."/>
            <person name="Clum A."/>
            <person name="Copeland A."/>
            <person name="Hainaut M."/>
            <person name="Haridas S."/>
            <person name="Labutti K."/>
            <person name="Lindquist E."/>
            <person name="Lipzen A."/>
            <person name="Khouja H.-R."/>
            <person name="Murat C."/>
            <person name="Ohm R."/>
            <person name="Olson A."/>
            <person name="Spatafora J."/>
            <person name="Veneault-Fourrey C."/>
            <person name="Henrissat B."/>
            <person name="Grigoriev I."/>
            <person name="Martin F."/>
            <person name="Perotto S."/>
        </authorList>
    </citation>
    <scope>NUCLEOTIDE SEQUENCE [LARGE SCALE GENOMIC DNA]</scope>
    <source>
        <strain evidence="5 6">E</strain>
    </source>
</reference>
<dbReference type="GO" id="GO:0020037">
    <property type="term" value="F:heme binding"/>
    <property type="evidence" value="ECO:0007669"/>
    <property type="project" value="UniProtKB-UniRule"/>
</dbReference>
<name>A0A2J6SGW4_9HELO</name>
<keyword evidence="4" id="KW-0349">Heme</keyword>
<evidence type="ECO:0000313" key="5">
    <source>
        <dbReference type="EMBL" id="PMD50004.1"/>
    </source>
</evidence>
<evidence type="ECO:0000313" key="6">
    <source>
        <dbReference type="Proteomes" id="UP000235371"/>
    </source>
</evidence>
<keyword evidence="4" id="KW-0223">Dioxygenase</keyword>
<evidence type="ECO:0000256" key="3">
    <source>
        <dbReference type="ARBA" id="ARBA00023004"/>
    </source>
</evidence>
<sequence length="425" mass="48746">MDYMALCRELLLISDDHETAGYLQDLVVFDGAGNWPPQTNHGNSWPEPLRPYHEIYLQLVPTLSCATVLPNDSSNYRRCQDYRARMRMLLQDRIVIADVATLLSDMEAGSCVGFDLKAYNGFYACIALSRHAFRWGTIPIVKAAQEEKIIDIPVELEITWRCLCRHFGLYSQGGNVTSNYFCNFNDRDQIVYLINEDMSEVTRTAEYHFGHVFPAIEKAASPVYYHVVNSIFQYETDNKGAYVASLHIIERLLRQPIKIYYDTLVDSKISRSIWMAYCQGFQGWAAGELIDGVYFEYDVLSGNQLPFCHIIDAFLGLECYLTDQNREGYIPVRQRDFSDSVRKHSFRQQAKRSGDSVIEAEMEKIVRRMRIFRHTHCACATLLTAPERLVMTAGKSVLESEEIPDVDAAIDFLDDILVKRLGETR</sequence>
<dbReference type="PANTHER" id="PTHR28657">
    <property type="entry name" value="INDOLEAMINE 2,3-DIOXYGENASE"/>
    <property type="match status" value="1"/>
</dbReference>
<dbReference type="GO" id="GO:0019441">
    <property type="term" value="P:L-tryptophan catabolic process to kynurenine"/>
    <property type="evidence" value="ECO:0007669"/>
    <property type="project" value="UniProtKB-UniRule"/>
</dbReference>
<dbReference type="EC" id="1.13.11.52" evidence="4"/>
<dbReference type="STRING" id="1095630.A0A2J6SGW4"/>
<keyword evidence="2 4" id="KW-0479">Metal-binding</keyword>
<protein>
    <recommendedName>
        <fullName evidence="4">Indoleamine 2,3-dioxygenase</fullName>
        <ecNumber evidence="4">1.13.11.52</ecNumber>
    </recommendedName>
</protein>
<organism evidence="5 6">
    <name type="scientific">Hyaloscypha bicolor E</name>
    <dbReference type="NCBI Taxonomy" id="1095630"/>
    <lineage>
        <taxon>Eukaryota</taxon>
        <taxon>Fungi</taxon>
        <taxon>Dikarya</taxon>
        <taxon>Ascomycota</taxon>
        <taxon>Pezizomycotina</taxon>
        <taxon>Leotiomycetes</taxon>
        <taxon>Helotiales</taxon>
        <taxon>Hyaloscyphaceae</taxon>
        <taxon>Hyaloscypha</taxon>
        <taxon>Hyaloscypha bicolor</taxon>
    </lineage>
</organism>
<dbReference type="SUPFAM" id="SSF140959">
    <property type="entry name" value="Indolic compounds 2,3-dioxygenase-like"/>
    <property type="match status" value="1"/>
</dbReference>
<dbReference type="Proteomes" id="UP000235371">
    <property type="component" value="Unassembled WGS sequence"/>
</dbReference>
<dbReference type="InterPro" id="IPR037217">
    <property type="entry name" value="Trp/Indoleamine_2_3_dOase-like"/>
</dbReference>
<dbReference type="GO" id="GO:0034354">
    <property type="term" value="P:'de novo' NAD+ biosynthetic process from L-tryptophan"/>
    <property type="evidence" value="ECO:0007669"/>
    <property type="project" value="TreeGrafter"/>
</dbReference>
<keyword evidence="6" id="KW-1185">Reference proteome</keyword>
<dbReference type="OrthoDB" id="4662583at2759"/>
<dbReference type="AlphaFoldDB" id="A0A2J6SGW4"/>
<comment type="function">
    <text evidence="4">Produces N-formyl-kynurenine through the oxidation of tryptophan.</text>
</comment>
<comment type="catalytic activity">
    <reaction evidence="4">
        <text>L-tryptophan + O2 = N-formyl-L-kynurenine</text>
        <dbReference type="Rhea" id="RHEA:24536"/>
        <dbReference type="ChEBI" id="CHEBI:15379"/>
        <dbReference type="ChEBI" id="CHEBI:57912"/>
        <dbReference type="ChEBI" id="CHEBI:58629"/>
    </reaction>
</comment>
<keyword evidence="3 4" id="KW-0408">Iron</keyword>
<dbReference type="EMBL" id="KZ613914">
    <property type="protein sequence ID" value="PMD50004.1"/>
    <property type="molecule type" value="Genomic_DNA"/>
</dbReference>
<proteinExistence type="inferred from homology"/>
<dbReference type="RefSeq" id="XP_024726908.1">
    <property type="nucleotide sequence ID" value="XM_024888241.1"/>
</dbReference>
<dbReference type="PANTHER" id="PTHR28657:SF11">
    <property type="entry name" value="INDOLEAMINE 2,3-DIOXYGENASE"/>
    <property type="match status" value="1"/>
</dbReference>
<dbReference type="GeneID" id="36596317"/>